<dbReference type="Pfam" id="PF20150">
    <property type="entry name" value="2EXR"/>
    <property type="match status" value="1"/>
</dbReference>
<keyword evidence="3" id="KW-1185">Reference proteome</keyword>
<sequence>MADEKSFHFFPMLPTELRIEIWRLCLPYRIWEIDRPSAGGIRLETIAGSDDLFPCTVSATVRTNGLPPVLTRVCRESRYIACKSGGILPADFFDDLPGDEISISWVLDELTPDVWIDPIRDAAHINWSLPVHYGPELAYFDLGNRKVANPPSMMDNWFEWHPIPDEERYDVLDDLPRWSVIMRVIIIHASFREATQTGLFGLLGDATIQVISSSDEKVNALYDFAKGCSCENLPRASSQVLKKELETKVKEAGTGYERWLPKMQPAIMFRLCTSLKCYGSSRRTEASRECEEDRDI</sequence>
<reference evidence="2" key="2">
    <citation type="journal article" date="2023" name="IMA Fungus">
        <title>Comparative genomic study of the Penicillium genus elucidates a diverse pangenome and 15 lateral gene transfer events.</title>
        <authorList>
            <person name="Petersen C."/>
            <person name="Sorensen T."/>
            <person name="Nielsen M.R."/>
            <person name="Sondergaard T.E."/>
            <person name="Sorensen J.L."/>
            <person name="Fitzpatrick D.A."/>
            <person name="Frisvad J.C."/>
            <person name="Nielsen K.L."/>
        </authorList>
    </citation>
    <scope>NUCLEOTIDE SEQUENCE</scope>
    <source>
        <strain evidence="2">IBT 30069</strain>
    </source>
</reference>
<gene>
    <name evidence="2" type="ORF">N7456_006718</name>
</gene>
<dbReference type="InterPro" id="IPR045518">
    <property type="entry name" value="2EXR"/>
</dbReference>
<dbReference type="Proteomes" id="UP001149165">
    <property type="component" value="Unassembled WGS sequence"/>
</dbReference>
<dbReference type="PANTHER" id="PTHR35910:SF1">
    <property type="entry name" value="2EXR DOMAIN-CONTAINING PROTEIN"/>
    <property type="match status" value="1"/>
</dbReference>
<dbReference type="AlphaFoldDB" id="A0A9W9KCG7"/>
<protein>
    <recommendedName>
        <fullName evidence="1">2EXR domain-containing protein</fullName>
    </recommendedName>
</protein>
<dbReference type="PANTHER" id="PTHR35910">
    <property type="entry name" value="2EXR DOMAIN-CONTAINING PROTEIN"/>
    <property type="match status" value="1"/>
</dbReference>
<reference evidence="2" key="1">
    <citation type="submission" date="2022-11" db="EMBL/GenBank/DDBJ databases">
        <authorList>
            <person name="Petersen C."/>
        </authorList>
    </citation>
    <scope>NUCLEOTIDE SEQUENCE</scope>
    <source>
        <strain evidence="2">IBT 30069</strain>
    </source>
</reference>
<proteinExistence type="predicted"/>
<evidence type="ECO:0000259" key="1">
    <source>
        <dbReference type="Pfam" id="PF20150"/>
    </source>
</evidence>
<comment type="caution">
    <text evidence="2">The sequence shown here is derived from an EMBL/GenBank/DDBJ whole genome shotgun (WGS) entry which is preliminary data.</text>
</comment>
<dbReference type="OrthoDB" id="3540486at2759"/>
<accession>A0A9W9KCG7</accession>
<feature type="domain" description="2EXR" evidence="1">
    <location>
        <begin position="7"/>
        <end position="121"/>
    </location>
</feature>
<evidence type="ECO:0000313" key="3">
    <source>
        <dbReference type="Proteomes" id="UP001149165"/>
    </source>
</evidence>
<organism evidence="2 3">
    <name type="scientific">Penicillium angulare</name>
    <dbReference type="NCBI Taxonomy" id="116970"/>
    <lineage>
        <taxon>Eukaryota</taxon>
        <taxon>Fungi</taxon>
        <taxon>Dikarya</taxon>
        <taxon>Ascomycota</taxon>
        <taxon>Pezizomycotina</taxon>
        <taxon>Eurotiomycetes</taxon>
        <taxon>Eurotiomycetidae</taxon>
        <taxon>Eurotiales</taxon>
        <taxon>Aspergillaceae</taxon>
        <taxon>Penicillium</taxon>
    </lineage>
</organism>
<name>A0A9W9KCG7_9EURO</name>
<dbReference type="EMBL" id="JAPQKH010000004">
    <property type="protein sequence ID" value="KAJ5100666.1"/>
    <property type="molecule type" value="Genomic_DNA"/>
</dbReference>
<evidence type="ECO:0000313" key="2">
    <source>
        <dbReference type="EMBL" id="KAJ5100666.1"/>
    </source>
</evidence>